<gene>
    <name evidence="2" type="ORF">A2127_02750</name>
</gene>
<feature type="transmembrane region" description="Helical" evidence="1">
    <location>
        <begin position="195"/>
        <end position="213"/>
    </location>
</feature>
<feature type="transmembrane region" description="Helical" evidence="1">
    <location>
        <begin position="6"/>
        <end position="25"/>
    </location>
</feature>
<proteinExistence type="predicted"/>
<dbReference type="Proteomes" id="UP000179324">
    <property type="component" value="Unassembled WGS sequence"/>
</dbReference>
<sequence length="219" mass="24088">MLILAGILIMVGAILPSLAWLVFFLKEDVHPEPRRLIVYVLSLGALSTIPALLVQFGIQELLSVLLINLPAVVLLAFSEELFKFLAAWLGVRKNPSFDEPIDAMVYMVAAALGFAMIENLFVIGSAVEGISLVSLLTTVNILILRFVGATLLHVLSSAFLGFYWAKKQVIFGLFAATLVHSAFNYLVLLFPNNNLLYAALLLLVAAFFVFQDFEKLKTV</sequence>
<feature type="transmembrane region" description="Helical" evidence="1">
    <location>
        <begin position="37"/>
        <end position="58"/>
    </location>
</feature>
<keyword evidence="1" id="KW-1133">Transmembrane helix</keyword>
<dbReference type="GO" id="GO:0008233">
    <property type="term" value="F:peptidase activity"/>
    <property type="evidence" value="ECO:0007669"/>
    <property type="project" value="InterPro"/>
</dbReference>
<dbReference type="EMBL" id="MFKI01000038">
    <property type="protein sequence ID" value="OGG37982.1"/>
    <property type="molecule type" value="Genomic_DNA"/>
</dbReference>
<accession>A0A1F6BMI7</accession>
<dbReference type="InterPro" id="IPR026898">
    <property type="entry name" value="PrsW"/>
</dbReference>
<evidence type="ECO:0000256" key="1">
    <source>
        <dbReference type="SAM" id="Phobius"/>
    </source>
</evidence>
<protein>
    <recommendedName>
        <fullName evidence="4">Protease PrsW</fullName>
    </recommendedName>
</protein>
<dbReference type="PANTHER" id="PTHR36844:SF1">
    <property type="entry name" value="PROTEASE PRSW"/>
    <property type="match status" value="1"/>
</dbReference>
<evidence type="ECO:0000313" key="3">
    <source>
        <dbReference type="Proteomes" id="UP000179324"/>
    </source>
</evidence>
<feature type="transmembrane region" description="Helical" evidence="1">
    <location>
        <begin position="169"/>
        <end position="189"/>
    </location>
</feature>
<evidence type="ECO:0008006" key="4">
    <source>
        <dbReference type="Google" id="ProtNLM"/>
    </source>
</evidence>
<feature type="transmembrane region" description="Helical" evidence="1">
    <location>
        <begin position="139"/>
        <end position="162"/>
    </location>
</feature>
<organism evidence="2 3">
    <name type="scientific">Candidatus Jorgensenbacteria bacterium GWC1_48_12</name>
    <dbReference type="NCBI Taxonomy" id="1798469"/>
    <lineage>
        <taxon>Bacteria</taxon>
        <taxon>Candidatus Joergenseniibacteriota</taxon>
    </lineage>
</organism>
<name>A0A1F6BMI7_9BACT</name>
<keyword evidence="1" id="KW-0812">Transmembrane</keyword>
<dbReference type="PANTHER" id="PTHR36844">
    <property type="entry name" value="PROTEASE PRSW"/>
    <property type="match status" value="1"/>
</dbReference>
<dbReference type="AlphaFoldDB" id="A0A1F6BMI7"/>
<comment type="caution">
    <text evidence="2">The sequence shown here is derived from an EMBL/GenBank/DDBJ whole genome shotgun (WGS) entry which is preliminary data.</text>
</comment>
<evidence type="ECO:0000313" key="2">
    <source>
        <dbReference type="EMBL" id="OGG37982.1"/>
    </source>
</evidence>
<reference evidence="2 3" key="1">
    <citation type="journal article" date="2016" name="Nat. Commun.">
        <title>Thousands of microbial genomes shed light on interconnected biogeochemical processes in an aquifer system.</title>
        <authorList>
            <person name="Anantharaman K."/>
            <person name="Brown C.T."/>
            <person name="Hug L.A."/>
            <person name="Sharon I."/>
            <person name="Castelle C.J."/>
            <person name="Probst A.J."/>
            <person name="Thomas B.C."/>
            <person name="Singh A."/>
            <person name="Wilkins M.J."/>
            <person name="Karaoz U."/>
            <person name="Brodie E.L."/>
            <person name="Williams K.H."/>
            <person name="Hubbard S.S."/>
            <person name="Banfield J.F."/>
        </authorList>
    </citation>
    <scope>NUCLEOTIDE SEQUENCE [LARGE SCALE GENOMIC DNA]</scope>
</reference>
<dbReference type="Pfam" id="PF13367">
    <property type="entry name" value="PrsW-protease"/>
    <property type="match status" value="1"/>
</dbReference>
<feature type="transmembrane region" description="Helical" evidence="1">
    <location>
        <begin position="64"/>
        <end position="91"/>
    </location>
</feature>
<feature type="transmembrane region" description="Helical" evidence="1">
    <location>
        <begin position="103"/>
        <end position="127"/>
    </location>
</feature>
<keyword evidence="1" id="KW-0472">Membrane</keyword>